<sequence length="110" mass="12572">MTDPRKPSAYDRERGRRLARKRKELGLSQAEVATVLGVSTQQYGKYERGENRLTASRDEMLERYFTDKAAGLAEPAQARYHAPISKSSLQKSLDQIRAAVELLQRHLDRL</sequence>
<reference evidence="3" key="1">
    <citation type="submission" date="2018-08" db="EMBL/GenBank/DDBJ databases">
        <authorList>
            <person name="Im W.T."/>
        </authorList>
    </citation>
    <scope>NUCLEOTIDE SEQUENCE [LARGE SCALE GENOMIC DNA]</scope>
    <source>
        <strain evidence="3">LA-28</strain>
    </source>
</reference>
<dbReference type="GO" id="GO:0003677">
    <property type="term" value="F:DNA binding"/>
    <property type="evidence" value="ECO:0007669"/>
    <property type="project" value="InterPro"/>
</dbReference>
<gene>
    <name evidence="2" type="ORF">DY251_20685</name>
</gene>
<dbReference type="RefSeq" id="WP_116625807.1">
    <property type="nucleotide sequence ID" value="NZ_QURN01000027.1"/>
</dbReference>
<dbReference type="EMBL" id="QURN01000027">
    <property type="protein sequence ID" value="RFC63270.1"/>
    <property type="molecule type" value="Genomic_DNA"/>
</dbReference>
<feature type="domain" description="HTH cro/C1-type" evidence="1">
    <location>
        <begin position="18"/>
        <end position="72"/>
    </location>
</feature>
<keyword evidence="3" id="KW-1185">Reference proteome</keyword>
<proteinExistence type="predicted"/>
<evidence type="ECO:0000313" key="3">
    <source>
        <dbReference type="Proteomes" id="UP000262379"/>
    </source>
</evidence>
<dbReference type="InterPro" id="IPR010982">
    <property type="entry name" value="Lambda_DNA-bd_dom_sf"/>
</dbReference>
<dbReference type="AlphaFoldDB" id="A0A371X221"/>
<dbReference type="PROSITE" id="PS50943">
    <property type="entry name" value="HTH_CROC1"/>
    <property type="match status" value="1"/>
</dbReference>
<dbReference type="InterPro" id="IPR001387">
    <property type="entry name" value="Cro/C1-type_HTH"/>
</dbReference>
<name>A0A371X221_9HYPH</name>
<dbReference type="Proteomes" id="UP000262379">
    <property type="component" value="Unassembled WGS sequence"/>
</dbReference>
<evidence type="ECO:0000259" key="1">
    <source>
        <dbReference type="PROSITE" id="PS50943"/>
    </source>
</evidence>
<dbReference type="CDD" id="cd00093">
    <property type="entry name" value="HTH_XRE"/>
    <property type="match status" value="1"/>
</dbReference>
<organism evidence="2 3">
    <name type="scientific">Mesorhizobium denitrificans</name>
    <dbReference type="NCBI Taxonomy" id="2294114"/>
    <lineage>
        <taxon>Bacteria</taxon>
        <taxon>Pseudomonadati</taxon>
        <taxon>Pseudomonadota</taxon>
        <taxon>Alphaproteobacteria</taxon>
        <taxon>Hyphomicrobiales</taxon>
        <taxon>Phyllobacteriaceae</taxon>
        <taxon>Mesorhizobium</taxon>
    </lineage>
</organism>
<comment type="caution">
    <text evidence="2">The sequence shown here is derived from an EMBL/GenBank/DDBJ whole genome shotgun (WGS) entry which is preliminary data.</text>
</comment>
<dbReference type="SUPFAM" id="SSF47413">
    <property type="entry name" value="lambda repressor-like DNA-binding domains"/>
    <property type="match status" value="1"/>
</dbReference>
<dbReference type="SMART" id="SM00530">
    <property type="entry name" value="HTH_XRE"/>
    <property type="match status" value="1"/>
</dbReference>
<protein>
    <submittedName>
        <fullName evidence="2">XRE family transcriptional regulator</fullName>
    </submittedName>
</protein>
<accession>A0A371X221</accession>
<dbReference type="Gene3D" id="1.10.260.40">
    <property type="entry name" value="lambda repressor-like DNA-binding domains"/>
    <property type="match status" value="1"/>
</dbReference>
<evidence type="ECO:0000313" key="2">
    <source>
        <dbReference type="EMBL" id="RFC63270.1"/>
    </source>
</evidence>
<dbReference type="Pfam" id="PF01381">
    <property type="entry name" value="HTH_3"/>
    <property type="match status" value="1"/>
</dbReference>